<dbReference type="OrthoDB" id="9805247at2"/>
<protein>
    <submittedName>
        <fullName evidence="1">Nucleotidyltransferase-like protein</fullName>
    </submittedName>
</protein>
<evidence type="ECO:0000313" key="1">
    <source>
        <dbReference type="EMBL" id="PWW01341.1"/>
    </source>
</evidence>
<proteinExistence type="predicted"/>
<evidence type="ECO:0000313" key="2">
    <source>
        <dbReference type="Proteomes" id="UP000246744"/>
    </source>
</evidence>
<accession>A0A317PM40</accession>
<keyword evidence="1" id="KW-0808">Transferase</keyword>
<dbReference type="Pfam" id="PF06042">
    <property type="entry name" value="NTP_transf_6"/>
    <property type="match status" value="1"/>
</dbReference>
<gene>
    <name evidence="1" type="ORF">DES37_12177</name>
</gene>
<dbReference type="AlphaFoldDB" id="A0A317PM40"/>
<name>A0A317PM40_9ENTR</name>
<sequence>MEYQTSLQKILSDDPVRMKILYAVQALELNDSWIGAGFVRDAVWDQSTPKGT</sequence>
<dbReference type="GO" id="GO:0016740">
    <property type="term" value="F:transferase activity"/>
    <property type="evidence" value="ECO:0007669"/>
    <property type="project" value="UniProtKB-KW"/>
</dbReference>
<dbReference type="EMBL" id="QGTS01000021">
    <property type="protein sequence ID" value="PWW01341.1"/>
    <property type="molecule type" value="Genomic_DNA"/>
</dbReference>
<dbReference type="Proteomes" id="UP000246744">
    <property type="component" value="Unassembled WGS sequence"/>
</dbReference>
<keyword evidence="2" id="KW-1185">Reference proteome</keyword>
<dbReference type="InterPro" id="IPR009267">
    <property type="entry name" value="NTP_transf_6"/>
</dbReference>
<organism evidence="1 2">
    <name type="scientific">Mangrovibacter plantisponsor</name>
    <dbReference type="NCBI Taxonomy" id="451513"/>
    <lineage>
        <taxon>Bacteria</taxon>
        <taxon>Pseudomonadati</taxon>
        <taxon>Pseudomonadota</taxon>
        <taxon>Gammaproteobacteria</taxon>
        <taxon>Enterobacterales</taxon>
        <taxon>Enterobacteriaceae</taxon>
        <taxon>Mangrovibacter</taxon>
    </lineage>
</organism>
<reference evidence="1 2" key="1">
    <citation type="submission" date="2018-05" db="EMBL/GenBank/DDBJ databases">
        <title>Genomic Encyclopedia of Type Strains, Phase IV (KMG-IV): sequencing the most valuable type-strain genomes for metagenomic binning, comparative biology and taxonomic classification.</title>
        <authorList>
            <person name="Goeker M."/>
        </authorList>
    </citation>
    <scope>NUCLEOTIDE SEQUENCE [LARGE SCALE GENOMIC DNA]</scope>
    <source>
        <strain evidence="1 2">DSM 19579</strain>
    </source>
</reference>
<comment type="caution">
    <text evidence="1">The sequence shown here is derived from an EMBL/GenBank/DDBJ whole genome shotgun (WGS) entry which is preliminary data.</text>
</comment>